<keyword evidence="2 5" id="KW-0812">Transmembrane</keyword>
<dbReference type="Gene3D" id="1.20.120.1630">
    <property type="match status" value="1"/>
</dbReference>
<feature type="transmembrane region" description="Helical" evidence="5">
    <location>
        <begin position="143"/>
        <end position="162"/>
    </location>
</feature>
<name>A0A7V3VUK9_UNCW3</name>
<comment type="subcellular location">
    <subcellularLocation>
        <location evidence="1">Endomembrane system</location>
        <topology evidence="1">Multi-pass membrane protein</topology>
    </subcellularLocation>
</comment>
<dbReference type="Pfam" id="PF04191">
    <property type="entry name" value="PEMT"/>
    <property type="match status" value="1"/>
</dbReference>
<evidence type="ECO:0008006" key="7">
    <source>
        <dbReference type="Google" id="ProtNLM"/>
    </source>
</evidence>
<feature type="transmembrane region" description="Helical" evidence="5">
    <location>
        <begin position="36"/>
        <end position="57"/>
    </location>
</feature>
<evidence type="ECO:0000256" key="3">
    <source>
        <dbReference type="ARBA" id="ARBA00022989"/>
    </source>
</evidence>
<sequence>MPLIVKIGIFLYYYRSLIAIPFFILLFFFKNPDNNLLPHLFIISGVLLRLWSSGYIGKKARSRTPTAECRIKGGPYTIFKHPLYIGNFFLVLGTVLLYNPPLWLKFFLIFAFIFEYSIITIAEEYNLKGLNVCYAKFCYKNMVSEFSTIMIIGIIYLLIFIFDK</sequence>
<keyword evidence="3 5" id="KW-1133">Transmembrane helix</keyword>
<proteinExistence type="predicted"/>
<dbReference type="EMBL" id="DTOZ01000168">
    <property type="protein sequence ID" value="HGE78702.1"/>
    <property type="molecule type" value="Genomic_DNA"/>
</dbReference>
<evidence type="ECO:0000256" key="1">
    <source>
        <dbReference type="ARBA" id="ARBA00004127"/>
    </source>
</evidence>
<comment type="caution">
    <text evidence="6">The sequence shown here is derived from an EMBL/GenBank/DDBJ whole genome shotgun (WGS) entry which is preliminary data.</text>
</comment>
<feature type="transmembrane region" description="Helical" evidence="5">
    <location>
        <begin position="103"/>
        <end position="122"/>
    </location>
</feature>
<dbReference type="GO" id="GO:0012505">
    <property type="term" value="C:endomembrane system"/>
    <property type="evidence" value="ECO:0007669"/>
    <property type="project" value="UniProtKB-SubCell"/>
</dbReference>
<feature type="transmembrane region" description="Helical" evidence="5">
    <location>
        <begin position="12"/>
        <end position="30"/>
    </location>
</feature>
<dbReference type="AlphaFoldDB" id="A0A7V3VUK9"/>
<dbReference type="InterPro" id="IPR007318">
    <property type="entry name" value="Phopholipid_MeTrfase"/>
</dbReference>
<evidence type="ECO:0000313" key="6">
    <source>
        <dbReference type="EMBL" id="HGE78702.1"/>
    </source>
</evidence>
<evidence type="ECO:0000256" key="5">
    <source>
        <dbReference type="SAM" id="Phobius"/>
    </source>
</evidence>
<organism evidence="6">
    <name type="scientific">candidate division WOR-3 bacterium</name>
    <dbReference type="NCBI Taxonomy" id="2052148"/>
    <lineage>
        <taxon>Bacteria</taxon>
        <taxon>Bacteria division WOR-3</taxon>
    </lineage>
</organism>
<gene>
    <name evidence="6" type="ORF">ENX68_06890</name>
</gene>
<keyword evidence="4 5" id="KW-0472">Membrane</keyword>
<accession>A0A7V3VUK9</accession>
<feature type="transmembrane region" description="Helical" evidence="5">
    <location>
        <begin position="78"/>
        <end position="97"/>
    </location>
</feature>
<evidence type="ECO:0000256" key="2">
    <source>
        <dbReference type="ARBA" id="ARBA00022692"/>
    </source>
</evidence>
<protein>
    <recommendedName>
        <fullName evidence="7">Isoprenylcysteine carboxylmethyltransferase family protein</fullName>
    </recommendedName>
</protein>
<reference evidence="6" key="1">
    <citation type="journal article" date="2020" name="mSystems">
        <title>Genome- and Community-Level Interaction Insights into Carbon Utilization and Element Cycling Functions of Hydrothermarchaeota in Hydrothermal Sediment.</title>
        <authorList>
            <person name="Zhou Z."/>
            <person name="Liu Y."/>
            <person name="Xu W."/>
            <person name="Pan J."/>
            <person name="Luo Z.H."/>
            <person name="Li M."/>
        </authorList>
    </citation>
    <scope>NUCLEOTIDE SEQUENCE [LARGE SCALE GENOMIC DNA]</scope>
    <source>
        <strain evidence="6">SpSt-961</strain>
    </source>
</reference>
<evidence type="ECO:0000256" key="4">
    <source>
        <dbReference type="ARBA" id="ARBA00023136"/>
    </source>
</evidence>